<dbReference type="OrthoDB" id="10260248at2759"/>
<organism evidence="2 3">
    <name type="scientific">Saitozyma podzolica</name>
    <dbReference type="NCBI Taxonomy" id="1890683"/>
    <lineage>
        <taxon>Eukaryota</taxon>
        <taxon>Fungi</taxon>
        <taxon>Dikarya</taxon>
        <taxon>Basidiomycota</taxon>
        <taxon>Agaricomycotina</taxon>
        <taxon>Tremellomycetes</taxon>
        <taxon>Tremellales</taxon>
        <taxon>Trimorphomycetaceae</taxon>
        <taxon>Saitozyma</taxon>
    </lineage>
</organism>
<reference evidence="2 3" key="1">
    <citation type="submission" date="2018-11" db="EMBL/GenBank/DDBJ databases">
        <title>Genome sequence of Saitozyma podzolica DSM 27192.</title>
        <authorList>
            <person name="Aliyu H."/>
            <person name="Gorte O."/>
            <person name="Ochsenreither K."/>
        </authorList>
    </citation>
    <scope>NUCLEOTIDE SEQUENCE [LARGE SCALE GENOMIC DNA]</scope>
    <source>
        <strain evidence="2 3">DSM 27192</strain>
    </source>
</reference>
<evidence type="ECO:0000313" key="2">
    <source>
        <dbReference type="EMBL" id="RSH88960.1"/>
    </source>
</evidence>
<dbReference type="Proteomes" id="UP000279259">
    <property type="component" value="Unassembled WGS sequence"/>
</dbReference>
<protein>
    <recommendedName>
        <fullName evidence="1">PBP domain-containing protein</fullName>
    </recommendedName>
</protein>
<dbReference type="Gene3D" id="3.40.190.10">
    <property type="entry name" value="Periplasmic binding protein-like II"/>
    <property type="match status" value="2"/>
</dbReference>
<dbReference type="EMBL" id="RSCD01000015">
    <property type="protein sequence ID" value="RSH88960.1"/>
    <property type="molecule type" value="Genomic_DNA"/>
</dbReference>
<feature type="domain" description="PBP" evidence="1">
    <location>
        <begin position="82"/>
        <end position="278"/>
    </location>
</feature>
<sequence length="359" mass="39488">MSPDTTYQVEFVSPSGTIPFTSKSEVLRADTYHDNSAPHKVSAATAETYGNPEALTTIRIGNGGLGPTGLLRSLCDAYLEEAGLGDHIKFEWVCNHSRHTQVALQAGVVDIGFTYEREEEARATSEGWAQTAGVFCHDHFVLAGPKADPADLASHHGVICSFNAIAKQGALFHTRGDGSATMHKEAELWDLVGVSDVDKAAAKWYQRIPGTPFQALVWANRDKAYLLTDRATFLTAKNKGVIEDLVTYVEGGEVLMNSCAVVLRSGEKRESVWNFVNWLREGQAQGIISRYGVDWETRVPLFTPETQKELEEKLLLRKALRPQPAKPRWRPLYVLPEVAVIVACTRIMLGPLIEASAPV</sequence>
<dbReference type="PANTHER" id="PTHR37945">
    <property type="entry name" value="EXTRACELLULAR TUNGSTATE BINDING PROTEIN"/>
    <property type="match status" value="1"/>
</dbReference>
<gene>
    <name evidence="2" type="ORF">EHS25_002622</name>
</gene>
<keyword evidence="3" id="KW-1185">Reference proteome</keyword>
<accession>A0A427YCV2</accession>
<dbReference type="STRING" id="1890683.A0A427YCV2"/>
<comment type="caution">
    <text evidence="2">The sequence shown here is derived from an EMBL/GenBank/DDBJ whole genome shotgun (WGS) entry which is preliminary data.</text>
</comment>
<evidence type="ECO:0000259" key="1">
    <source>
        <dbReference type="Pfam" id="PF12849"/>
    </source>
</evidence>
<dbReference type="InterPro" id="IPR024370">
    <property type="entry name" value="PBP_domain"/>
</dbReference>
<proteinExistence type="predicted"/>
<dbReference type="AlphaFoldDB" id="A0A427YCV2"/>
<dbReference type="SUPFAM" id="SSF53850">
    <property type="entry name" value="Periplasmic binding protein-like II"/>
    <property type="match status" value="1"/>
</dbReference>
<dbReference type="InterPro" id="IPR052738">
    <property type="entry name" value="ABC-Tungstate_binding"/>
</dbReference>
<dbReference type="PANTHER" id="PTHR37945:SF1">
    <property type="entry name" value="EXTRACELLULAR TUNGSTATE BINDING PROTEIN"/>
    <property type="match status" value="1"/>
</dbReference>
<dbReference type="Pfam" id="PF12849">
    <property type="entry name" value="PBP_like_2"/>
    <property type="match status" value="1"/>
</dbReference>
<name>A0A427YCV2_9TREE</name>
<evidence type="ECO:0000313" key="3">
    <source>
        <dbReference type="Proteomes" id="UP000279259"/>
    </source>
</evidence>